<keyword evidence="4 7" id="KW-0547">Nucleotide-binding</keyword>
<evidence type="ECO:0000256" key="5">
    <source>
        <dbReference type="ARBA" id="ARBA00022777"/>
    </source>
</evidence>
<dbReference type="InterPro" id="IPR000719">
    <property type="entry name" value="Prot_kinase_dom"/>
</dbReference>
<dbReference type="SUPFAM" id="SSF56112">
    <property type="entry name" value="Protein kinase-like (PK-like)"/>
    <property type="match status" value="1"/>
</dbReference>
<sequence>MLIKFKKVGEILDRLSSFECLFPSLVYMMKVMNFSKRLIDRIGLLNMWYKTTKNLCDTIDELKGMRRVLERIENVCAVAISKAAILLQKPPGSYAEAARTGNFQFRRYLVSFVCYFFAKFTLLKLGKGKFGTVYIVLTQTNPGVMAMKQIAIDGSNRAVRGLVDEIENLRKLDHENIVKYYGTEVHPEEVLIFMEYCPGGTLENKCTEAIPMPRARWYTCCLLKAVEYIHERMIIHRDIKPANIFIGRENVLKLGDFGSSVRLRGGTTAFGEIIQWAGTPAYMAPEVQTLGGKIERNNSEELCGYGRAADIWSVGCVVFEMCTGKPPWHGLNMFQIVFRVGSGMRPSIPPKLEADKNCVSFLDLCFQCNPENRATASTLRQHIFANITVDWFLIFLL</sequence>
<feature type="domain" description="Protein kinase" evidence="9">
    <location>
        <begin position="119"/>
        <end position="385"/>
    </location>
</feature>
<dbReference type="InterPro" id="IPR050538">
    <property type="entry name" value="MAP_kinase_kinase_kinase"/>
</dbReference>
<protein>
    <submittedName>
        <fullName evidence="11">Protein kinase domain-containing protein</fullName>
    </submittedName>
</protein>
<dbReference type="SMART" id="SM00220">
    <property type="entry name" value="S_TKc"/>
    <property type="match status" value="1"/>
</dbReference>
<keyword evidence="2 8" id="KW-0723">Serine/threonine-protein kinase</keyword>
<dbReference type="PANTHER" id="PTHR48016">
    <property type="entry name" value="MAP KINASE KINASE KINASE SSK2-RELATED-RELATED"/>
    <property type="match status" value="1"/>
</dbReference>
<dbReference type="PROSITE" id="PS00108">
    <property type="entry name" value="PROTEIN_KINASE_ST"/>
    <property type="match status" value="1"/>
</dbReference>
<dbReference type="GO" id="GO:0035556">
    <property type="term" value="P:intracellular signal transduction"/>
    <property type="evidence" value="ECO:0007669"/>
    <property type="project" value="UniProtKB-ARBA"/>
</dbReference>
<dbReference type="GO" id="GO:0004674">
    <property type="term" value="F:protein serine/threonine kinase activity"/>
    <property type="evidence" value="ECO:0007669"/>
    <property type="project" value="UniProtKB-KW"/>
</dbReference>
<evidence type="ECO:0000256" key="2">
    <source>
        <dbReference type="ARBA" id="ARBA00022527"/>
    </source>
</evidence>
<feature type="binding site" evidence="7">
    <location>
        <position position="148"/>
    </location>
    <ligand>
        <name>ATP</name>
        <dbReference type="ChEBI" id="CHEBI:30616"/>
    </ligand>
</feature>
<evidence type="ECO:0000313" key="11">
    <source>
        <dbReference type="WBParaSite" id="SMUV_0000712301-mRNA-1"/>
    </source>
</evidence>
<dbReference type="Gene3D" id="1.10.510.10">
    <property type="entry name" value="Transferase(Phosphotransferase) domain 1"/>
    <property type="match status" value="1"/>
</dbReference>
<dbReference type="InterPro" id="IPR008271">
    <property type="entry name" value="Ser/Thr_kinase_AS"/>
</dbReference>
<evidence type="ECO:0000256" key="6">
    <source>
        <dbReference type="ARBA" id="ARBA00022840"/>
    </source>
</evidence>
<dbReference type="STRING" id="451379.A0A0N5AQZ5"/>
<dbReference type="AlphaFoldDB" id="A0A0N5AQZ5"/>
<evidence type="ECO:0000256" key="1">
    <source>
        <dbReference type="ARBA" id="ARBA00006529"/>
    </source>
</evidence>
<dbReference type="InterPro" id="IPR011009">
    <property type="entry name" value="Kinase-like_dom_sf"/>
</dbReference>
<dbReference type="PROSITE" id="PS00107">
    <property type="entry name" value="PROTEIN_KINASE_ATP"/>
    <property type="match status" value="1"/>
</dbReference>
<dbReference type="Proteomes" id="UP000046393">
    <property type="component" value="Unplaced"/>
</dbReference>
<dbReference type="WBParaSite" id="SMUV_0000712301-mRNA-1">
    <property type="protein sequence ID" value="SMUV_0000712301-mRNA-1"/>
    <property type="gene ID" value="SMUV_0000712301"/>
</dbReference>
<evidence type="ECO:0000256" key="4">
    <source>
        <dbReference type="ARBA" id="ARBA00022741"/>
    </source>
</evidence>
<name>A0A0N5AQZ5_9BILA</name>
<evidence type="ECO:0000259" key="9">
    <source>
        <dbReference type="PROSITE" id="PS50011"/>
    </source>
</evidence>
<dbReference type="PANTHER" id="PTHR48016:SF32">
    <property type="entry name" value="MITOGEN-ACTIVATED PROTEIN KINASE KINASE KINASE 4"/>
    <property type="match status" value="1"/>
</dbReference>
<organism evidence="10 11">
    <name type="scientific">Syphacia muris</name>
    <dbReference type="NCBI Taxonomy" id="451379"/>
    <lineage>
        <taxon>Eukaryota</taxon>
        <taxon>Metazoa</taxon>
        <taxon>Ecdysozoa</taxon>
        <taxon>Nematoda</taxon>
        <taxon>Chromadorea</taxon>
        <taxon>Rhabditida</taxon>
        <taxon>Spirurina</taxon>
        <taxon>Oxyuridomorpha</taxon>
        <taxon>Oxyuroidea</taxon>
        <taxon>Oxyuridae</taxon>
        <taxon>Syphacia</taxon>
    </lineage>
</organism>
<keyword evidence="5" id="KW-0418">Kinase</keyword>
<comment type="similarity">
    <text evidence="1">Belongs to the protein kinase superfamily. STE Ser/Thr protein kinase family. MAP kinase kinase kinase subfamily.</text>
</comment>
<keyword evidence="3" id="KW-0808">Transferase</keyword>
<keyword evidence="10" id="KW-1185">Reference proteome</keyword>
<dbReference type="Pfam" id="PF00069">
    <property type="entry name" value="Pkinase"/>
    <property type="match status" value="1"/>
</dbReference>
<dbReference type="PROSITE" id="PS50011">
    <property type="entry name" value="PROTEIN_KINASE_DOM"/>
    <property type="match status" value="1"/>
</dbReference>
<keyword evidence="6 7" id="KW-0067">ATP-binding</keyword>
<evidence type="ECO:0000256" key="3">
    <source>
        <dbReference type="ARBA" id="ARBA00022679"/>
    </source>
</evidence>
<evidence type="ECO:0000256" key="7">
    <source>
        <dbReference type="PROSITE-ProRule" id="PRU10141"/>
    </source>
</evidence>
<evidence type="ECO:0000256" key="8">
    <source>
        <dbReference type="RuleBase" id="RU000304"/>
    </source>
</evidence>
<dbReference type="InterPro" id="IPR017441">
    <property type="entry name" value="Protein_kinase_ATP_BS"/>
</dbReference>
<reference evidence="11" key="1">
    <citation type="submission" date="2017-02" db="UniProtKB">
        <authorList>
            <consortium name="WormBaseParasite"/>
        </authorList>
    </citation>
    <scope>IDENTIFICATION</scope>
</reference>
<dbReference type="GO" id="GO:0005524">
    <property type="term" value="F:ATP binding"/>
    <property type="evidence" value="ECO:0007669"/>
    <property type="project" value="UniProtKB-UniRule"/>
</dbReference>
<proteinExistence type="inferred from homology"/>
<accession>A0A0N5AQZ5</accession>
<evidence type="ECO:0000313" key="10">
    <source>
        <dbReference type="Proteomes" id="UP000046393"/>
    </source>
</evidence>
<dbReference type="Gene3D" id="3.30.200.20">
    <property type="entry name" value="Phosphorylase Kinase, domain 1"/>
    <property type="match status" value="1"/>
</dbReference>